<dbReference type="RefSeq" id="WP_072316679.1">
    <property type="nucleotide sequence ID" value="NZ_FPJE01000006.1"/>
</dbReference>
<dbReference type="Proteomes" id="UP000182248">
    <property type="component" value="Unassembled WGS sequence"/>
</dbReference>
<dbReference type="PANTHER" id="PTHR43976">
    <property type="entry name" value="SHORT CHAIN DEHYDROGENASE"/>
    <property type="match status" value="1"/>
</dbReference>
<dbReference type="Gene3D" id="3.40.50.720">
    <property type="entry name" value="NAD(P)-binding Rossmann-like Domain"/>
    <property type="match status" value="1"/>
</dbReference>
<dbReference type="InterPro" id="IPR057326">
    <property type="entry name" value="KR_dom"/>
</dbReference>
<dbReference type="PRINTS" id="PR00081">
    <property type="entry name" value="GDHRDH"/>
</dbReference>
<reference evidence="5 6" key="1">
    <citation type="submission" date="2016-11" db="EMBL/GenBank/DDBJ databases">
        <authorList>
            <person name="Jaros S."/>
            <person name="Januszkiewicz K."/>
            <person name="Wedrychowicz H."/>
        </authorList>
    </citation>
    <scope>NUCLEOTIDE SEQUENCE [LARGE SCALE GENOMIC DNA]</scope>
    <source>
        <strain evidence="5 6">CGMCC 1.12145</strain>
    </source>
</reference>
<accession>A0A1K1NU59</accession>
<dbReference type="OrthoDB" id="1235794at2"/>
<evidence type="ECO:0000256" key="1">
    <source>
        <dbReference type="ARBA" id="ARBA00006484"/>
    </source>
</evidence>
<dbReference type="InterPro" id="IPR051911">
    <property type="entry name" value="SDR_oxidoreductase"/>
</dbReference>
<dbReference type="PANTHER" id="PTHR43976:SF16">
    <property type="entry name" value="SHORT-CHAIN DEHYDROGENASE_REDUCTASE FAMILY PROTEIN"/>
    <property type="match status" value="1"/>
</dbReference>
<keyword evidence="2" id="KW-0560">Oxidoreductase</keyword>
<dbReference type="EMBL" id="FPJE01000006">
    <property type="protein sequence ID" value="SFW38773.1"/>
    <property type="molecule type" value="Genomic_DNA"/>
</dbReference>
<dbReference type="InterPro" id="IPR036291">
    <property type="entry name" value="NAD(P)-bd_dom_sf"/>
</dbReference>
<dbReference type="SMART" id="SM00822">
    <property type="entry name" value="PKS_KR"/>
    <property type="match status" value="1"/>
</dbReference>
<dbReference type="SUPFAM" id="SSF51735">
    <property type="entry name" value="NAD(P)-binding Rossmann-fold domains"/>
    <property type="match status" value="1"/>
</dbReference>
<evidence type="ECO:0000256" key="3">
    <source>
        <dbReference type="RuleBase" id="RU000363"/>
    </source>
</evidence>
<sequence length="277" mass="29975">MENRKVWLVTGASNGLGLALATKLLASGHRVAATSRDIKKLRSAIGYDGTAFLPLQVPLNDDENVGRAIRQAYEKFGRLDVVVNNAGYGIGGTMEELTDKEVRDNFDINVFGTINVIRHALPVLRKQGKGHIMNISSIAGIAPGTGWSVYSATKHAVIGLTEVLAEDVKAFGIKVTLIAPGAFRTNFNNPDALVMAAKKIDAYAPLHTALKRFSEMSGRQAGDPVKAADVMMHLAEMPEPPVHLLLGSDAYTRAMHKMDALTSGYVEWENLTKSTDY</sequence>
<dbReference type="Pfam" id="PF00106">
    <property type="entry name" value="adh_short"/>
    <property type="match status" value="1"/>
</dbReference>
<organism evidence="5 6">
    <name type="scientific">Sinomicrobium oceani</name>
    <dbReference type="NCBI Taxonomy" id="1150368"/>
    <lineage>
        <taxon>Bacteria</taxon>
        <taxon>Pseudomonadati</taxon>
        <taxon>Bacteroidota</taxon>
        <taxon>Flavobacteriia</taxon>
        <taxon>Flavobacteriales</taxon>
        <taxon>Flavobacteriaceae</taxon>
        <taxon>Sinomicrobium</taxon>
    </lineage>
</organism>
<dbReference type="PRINTS" id="PR00080">
    <property type="entry name" value="SDRFAMILY"/>
</dbReference>
<evidence type="ECO:0000313" key="6">
    <source>
        <dbReference type="Proteomes" id="UP000182248"/>
    </source>
</evidence>
<evidence type="ECO:0000313" key="5">
    <source>
        <dbReference type="EMBL" id="SFW38773.1"/>
    </source>
</evidence>
<dbReference type="InterPro" id="IPR002347">
    <property type="entry name" value="SDR_fam"/>
</dbReference>
<dbReference type="GO" id="GO:0016491">
    <property type="term" value="F:oxidoreductase activity"/>
    <property type="evidence" value="ECO:0007669"/>
    <property type="project" value="UniProtKB-KW"/>
</dbReference>
<dbReference type="InterPro" id="IPR020904">
    <property type="entry name" value="Sc_DH/Rdtase_CS"/>
</dbReference>
<dbReference type="PROSITE" id="PS00061">
    <property type="entry name" value="ADH_SHORT"/>
    <property type="match status" value="1"/>
</dbReference>
<gene>
    <name evidence="5" type="ORF">SAMN02927921_01449</name>
</gene>
<dbReference type="STRING" id="1150368.SAMN02927921_01449"/>
<proteinExistence type="inferred from homology"/>
<dbReference type="AlphaFoldDB" id="A0A1K1NU59"/>
<keyword evidence="6" id="KW-1185">Reference proteome</keyword>
<dbReference type="CDD" id="cd05374">
    <property type="entry name" value="17beta-HSD-like_SDR_c"/>
    <property type="match status" value="1"/>
</dbReference>
<name>A0A1K1NU59_9FLAO</name>
<evidence type="ECO:0000256" key="2">
    <source>
        <dbReference type="ARBA" id="ARBA00023002"/>
    </source>
</evidence>
<feature type="domain" description="Ketoreductase" evidence="4">
    <location>
        <begin position="5"/>
        <end position="181"/>
    </location>
</feature>
<comment type="similarity">
    <text evidence="1 3">Belongs to the short-chain dehydrogenases/reductases (SDR) family.</text>
</comment>
<evidence type="ECO:0000259" key="4">
    <source>
        <dbReference type="SMART" id="SM00822"/>
    </source>
</evidence>
<protein>
    <submittedName>
        <fullName evidence="5">NADP-dependent 3-hydroxy acid dehydrogenase YdfG</fullName>
    </submittedName>
</protein>